<proteinExistence type="predicted"/>
<accession>A0A1M5ZJB5</accession>
<dbReference type="OrthoDB" id="5326335at2"/>
<name>A0A1M5ZJB5_9FIRM</name>
<dbReference type="STRING" id="1121420.SAMN02746098_03321"/>
<dbReference type="Gene3D" id="1.10.1200.10">
    <property type="entry name" value="ACP-like"/>
    <property type="match status" value="1"/>
</dbReference>
<evidence type="ECO:0000313" key="2">
    <source>
        <dbReference type="Proteomes" id="UP000183954"/>
    </source>
</evidence>
<reference evidence="2" key="1">
    <citation type="submission" date="2016-11" db="EMBL/GenBank/DDBJ databases">
        <authorList>
            <person name="Varghese N."/>
            <person name="Submissions S."/>
        </authorList>
    </citation>
    <scope>NUCLEOTIDE SEQUENCE [LARGE SCALE GENOMIC DNA]</scope>
    <source>
        <strain evidence="2">DSM 15449</strain>
    </source>
</reference>
<protein>
    <recommendedName>
        <fullName evidence="3">Acyl carrier protein</fullName>
    </recommendedName>
</protein>
<organism evidence="1 2">
    <name type="scientific">Desulfosporosinus lacus DSM 15449</name>
    <dbReference type="NCBI Taxonomy" id="1121420"/>
    <lineage>
        <taxon>Bacteria</taxon>
        <taxon>Bacillati</taxon>
        <taxon>Bacillota</taxon>
        <taxon>Clostridia</taxon>
        <taxon>Eubacteriales</taxon>
        <taxon>Desulfitobacteriaceae</taxon>
        <taxon>Desulfosporosinus</taxon>
    </lineage>
</organism>
<gene>
    <name evidence="1" type="ORF">SAMN02746098_03321</name>
</gene>
<dbReference type="Proteomes" id="UP000183954">
    <property type="component" value="Unassembled WGS sequence"/>
</dbReference>
<evidence type="ECO:0008006" key="3">
    <source>
        <dbReference type="Google" id="ProtNLM"/>
    </source>
</evidence>
<dbReference type="AlphaFoldDB" id="A0A1M5ZJB5"/>
<keyword evidence="2" id="KW-1185">Reference proteome</keyword>
<evidence type="ECO:0000313" key="1">
    <source>
        <dbReference type="EMBL" id="SHI24238.1"/>
    </source>
</evidence>
<dbReference type="SUPFAM" id="SSF47336">
    <property type="entry name" value="ACP-like"/>
    <property type="match status" value="1"/>
</dbReference>
<dbReference type="EMBL" id="FQXJ01000012">
    <property type="protein sequence ID" value="SHI24238.1"/>
    <property type="molecule type" value="Genomic_DNA"/>
</dbReference>
<dbReference type="InterPro" id="IPR036736">
    <property type="entry name" value="ACP-like_sf"/>
</dbReference>
<sequence length="82" mass="9697">MNNLKKYNKVFTTLFNISDNQLNKDFTFNNVEDWDSIVHLSLITELEDTFNVMLETEDILSFGSYENGMRILEKYEISFTDV</sequence>
<dbReference type="RefSeq" id="WP_073030830.1">
    <property type="nucleotide sequence ID" value="NZ_FQXJ01000012.1"/>
</dbReference>